<evidence type="ECO:0000313" key="3">
    <source>
        <dbReference type="EMBL" id="GAA0345188.1"/>
    </source>
</evidence>
<accession>A0ABP3GIZ5</accession>
<reference evidence="4" key="1">
    <citation type="journal article" date="2019" name="Int. J. Syst. Evol. Microbiol.">
        <title>The Global Catalogue of Microorganisms (GCM) 10K type strain sequencing project: providing services to taxonomists for standard genome sequencing and annotation.</title>
        <authorList>
            <consortium name="The Broad Institute Genomics Platform"/>
            <consortium name="The Broad Institute Genome Sequencing Center for Infectious Disease"/>
            <person name="Wu L."/>
            <person name="Ma J."/>
        </authorList>
    </citation>
    <scope>NUCLEOTIDE SEQUENCE [LARGE SCALE GENOMIC DNA]</scope>
    <source>
        <strain evidence="4">JCM 3146</strain>
    </source>
</reference>
<keyword evidence="2" id="KW-1133">Transmembrane helix</keyword>
<dbReference type="RefSeq" id="WP_252804857.1">
    <property type="nucleotide sequence ID" value="NZ_BAAABM010000034.1"/>
</dbReference>
<evidence type="ECO:0000256" key="2">
    <source>
        <dbReference type="SAM" id="Phobius"/>
    </source>
</evidence>
<evidence type="ECO:0000256" key="1">
    <source>
        <dbReference type="SAM" id="MobiDB-lite"/>
    </source>
</evidence>
<gene>
    <name evidence="3" type="ORF">GCM10010151_38500</name>
</gene>
<sequence length="167" mass="17639">MRLPSVAPAVTRTISIVLAVAAVGVLVVTALADRQGGRGGHGTAAAPSRPATPVAESTMPGSIDLPPTSAPATPRVRAADARTWLRALAGTWTQDARKNYFEFRPDGTGEWVAFGQKLWTGKATPRNATTFDLSDRSGQGASYWQVRLVSGGRSLFFAGTQTTYHKA</sequence>
<protein>
    <recommendedName>
        <fullName evidence="5">DUF1579 domain-containing protein</fullName>
    </recommendedName>
</protein>
<keyword evidence="2" id="KW-0812">Transmembrane</keyword>
<feature type="transmembrane region" description="Helical" evidence="2">
    <location>
        <begin position="12"/>
        <end position="32"/>
    </location>
</feature>
<keyword evidence="2" id="KW-0472">Membrane</keyword>
<dbReference type="EMBL" id="BAAABM010000034">
    <property type="protein sequence ID" value="GAA0345188.1"/>
    <property type="molecule type" value="Genomic_DNA"/>
</dbReference>
<dbReference type="Proteomes" id="UP001501822">
    <property type="component" value="Unassembled WGS sequence"/>
</dbReference>
<organism evidence="3 4">
    <name type="scientific">Actinoallomurus spadix</name>
    <dbReference type="NCBI Taxonomy" id="79912"/>
    <lineage>
        <taxon>Bacteria</taxon>
        <taxon>Bacillati</taxon>
        <taxon>Actinomycetota</taxon>
        <taxon>Actinomycetes</taxon>
        <taxon>Streptosporangiales</taxon>
        <taxon>Thermomonosporaceae</taxon>
        <taxon>Actinoallomurus</taxon>
    </lineage>
</organism>
<comment type="caution">
    <text evidence="3">The sequence shown here is derived from an EMBL/GenBank/DDBJ whole genome shotgun (WGS) entry which is preliminary data.</text>
</comment>
<feature type="region of interest" description="Disordered" evidence="1">
    <location>
        <begin position="35"/>
        <end position="73"/>
    </location>
</feature>
<proteinExistence type="predicted"/>
<name>A0ABP3GIZ5_9ACTN</name>
<evidence type="ECO:0000313" key="4">
    <source>
        <dbReference type="Proteomes" id="UP001501822"/>
    </source>
</evidence>
<keyword evidence="4" id="KW-1185">Reference proteome</keyword>
<evidence type="ECO:0008006" key="5">
    <source>
        <dbReference type="Google" id="ProtNLM"/>
    </source>
</evidence>